<dbReference type="AlphaFoldDB" id="A0AA47MJC1"/>
<proteinExistence type="predicted"/>
<dbReference type="Proteomes" id="UP001174136">
    <property type="component" value="Unassembled WGS sequence"/>
</dbReference>
<protein>
    <submittedName>
        <fullName evidence="1">Uncharacterized protein</fullName>
    </submittedName>
</protein>
<name>A0AA47MJC1_MERPO</name>
<gene>
    <name evidence="1" type="ORF">N1851_021909</name>
</gene>
<comment type="caution">
    <text evidence="1">The sequence shown here is derived from an EMBL/GenBank/DDBJ whole genome shotgun (WGS) entry which is preliminary data.</text>
</comment>
<organism evidence="1 2">
    <name type="scientific">Merluccius polli</name>
    <name type="common">Benguela hake</name>
    <name type="synonym">Merluccius cadenati</name>
    <dbReference type="NCBI Taxonomy" id="89951"/>
    <lineage>
        <taxon>Eukaryota</taxon>
        <taxon>Metazoa</taxon>
        <taxon>Chordata</taxon>
        <taxon>Craniata</taxon>
        <taxon>Vertebrata</taxon>
        <taxon>Euteleostomi</taxon>
        <taxon>Actinopterygii</taxon>
        <taxon>Neopterygii</taxon>
        <taxon>Teleostei</taxon>
        <taxon>Neoteleostei</taxon>
        <taxon>Acanthomorphata</taxon>
        <taxon>Zeiogadaria</taxon>
        <taxon>Gadariae</taxon>
        <taxon>Gadiformes</taxon>
        <taxon>Gadoidei</taxon>
        <taxon>Merlucciidae</taxon>
        <taxon>Merluccius</taxon>
    </lineage>
</organism>
<evidence type="ECO:0000313" key="1">
    <source>
        <dbReference type="EMBL" id="KAK0141107.1"/>
    </source>
</evidence>
<accession>A0AA47MJC1</accession>
<dbReference type="EMBL" id="JAOPHQ010003984">
    <property type="protein sequence ID" value="KAK0141107.1"/>
    <property type="molecule type" value="Genomic_DNA"/>
</dbReference>
<keyword evidence="2" id="KW-1185">Reference proteome</keyword>
<sequence>MPGLTAFSVEEFVAEPALGKLNNVRKADLFAIADHYGIQVSASLLKKELKAAVVDGLVERGGCSLPATVAVAMAESAGEVHSEATEPQDILNMTPGADRGDRGDKQFTLPRFCSLSVETTPGSRINARLKLCLARLQLEKEEREREFQLRRELELKRLEAETAVKMRELELQSSSASSGARSSVSSGTFDVSKNISLVPVFRESEVEGYFGAFERLAAALHWPKDVWGNTAIM</sequence>
<reference evidence="1" key="1">
    <citation type="journal article" date="2023" name="Front. Mar. Sci.">
        <title>A new Merluccius polli reference genome to investigate the effects of global change in West African waters.</title>
        <authorList>
            <person name="Mateo J.L."/>
            <person name="Blanco-Fernandez C."/>
            <person name="Garcia-Vazquez E."/>
            <person name="Machado-Schiaffino G."/>
        </authorList>
    </citation>
    <scope>NUCLEOTIDE SEQUENCE</scope>
    <source>
        <strain evidence="1">C29</strain>
        <tissue evidence="1">Fin</tissue>
    </source>
</reference>
<evidence type="ECO:0000313" key="2">
    <source>
        <dbReference type="Proteomes" id="UP001174136"/>
    </source>
</evidence>